<feature type="compositionally biased region" description="Basic and acidic residues" evidence="1">
    <location>
        <begin position="359"/>
        <end position="368"/>
    </location>
</feature>
<feature type="region of interest" description="Disordered" evidence="1">
    <location>
        <begin position="80"/>
        <end position="99"/>
    </location>
</feature>
<protein>
    <submittedName>
        <fullName evidence="2">Uncharacterized protein</fullName>
    </submittedName>
</protein>
<dbReference type="Proteomes" id="UP000019804">
    <property type="component" value="Unassembled WGS sequence"/>
</dbReference>
<keyword evidence="3" id="KW-1185">Reference proteome</keyword>
<dbReference type="EMBL" id="KK088412">
    <property type="protein sequence ID" value="EYE99287.1"/>
    <property type="molecule type" value="Genomic_DNA"/>
</dbReference>
<feature type="compositionally biased region" description="Basic residues" evidence="1">
    <location>
        <begin position="376"/>
        <end position="386"/>
    </location>
</feature>
<dbReference type="HOGENOM" id="CLU_702037_0_0_1"/>
<name>A0A017SQN1_ASPRC</name>
<dbReference type="GeneID" id="63702510"/>
<proteinExistence type="predicted"/>
<feature type="compositionally biased region" description="Basic and acidic residues" evidence="1">
    <location>
        <begin position="310"/>
        <end position="321"/>
    </location>
</feature>
<sequence length="393" mass="43565">MSTAQPVPKFCVFRPEGRFTPLVALDELPSWLWVRGADQFHPFLQPQMVLASRGMVPRDGEYDVVCRNCYSTIDNLHRSASQSYGSSPPPASIPKDANLSNPRGSYPVMPGFHLPFVDVDLSGVNAYVEDPYVGMCLVECPWPLSSSRISSVFPTSMVSKRSFSPESDDSIGSILDPEAIAFSSSLTLPAPYALPSPTRAQPIDNATLRLSHSNSHVFSVEYTGANQESISTPAQKFHAALEQLKETIGVSRDLASPELKQPKDTIGVSHNLASPEREQLKDTIGAGRDLASPVLESEPVMTRYLVGKEGSRRPWKDDRHGRGGGVRRPKVKRLGSLKRLSSLKLTSPKQSRQVNAATKRQERREKLEAQINHGRGDRRRYAHKPWRTQMANR</sequence>
<dbReference type="AlphaFoldDB" id="A0A017SQN1"/>
<organism evidence="2 3">
    <name type="scientific">Aspergillus ruber (strain CBS 135680)</name>
    <dbReference type="NCBI Taxonomy" id="1388766"/>
    <lineage>
        <taxon>Eukaryota</taxon>
        <taxon>Fungi</taxon>
        <taxon>Dikarya</taxon>
        <taxon>Ascomycota</taxon>
        <taxon>Pezizomycotina</taxon>
        <taxon>Eurotiomycetes</taxon>
        <taxon>Eurotiomycetidae</taxon>
        <taxon>Eurotiales</taxon>
        <taxon>Aspergillaceae</taxon>
        <taxon>Aspergillus</taxon>
        <taxon>Aspergillus subgen. Aspergillus</taxon>
    </lineage>
</organism>
<reference evidence="3" key="1">
    <citation type="journal article" date="2014" name="Nat. Commun.">
        <title>Genomic adaptations of the halophilic Dead Sea filamentous fungus Eurotium rubrum.</title>
        <authorList>
            <person name="Kis-Papo T."/>
            <person name="Weig A.R."/>
            <person name="Riley R."/>
            <person name="Persoh D."/>
            <person name="Salamov A."/>
            <person name="Sun H."/>
            <person name="Lipzen A."/>
            <person name="Wasser S.P."/>
            <person name="Rambold G."/>
            <person name="Grigoriev I.V."/>
            <person name="Nevo E."/>
        </authorList>
    </citation>
    <scope>NUCLEOTIDE SEQUENCE [LARGE SCALE GENOMIC DNA]</scope>
    <source>
        <strain evidence="3">CBS 135680</strain>
    </source>
</reference>
<dbReference type="OrthoDB" id="4185910at2759"/>
<accession>A0A017SQN1</accession>
<evidence type="ECO:0000256" key="1">
    <source>
        <dbReference type="SAM" id="MobiDB-lite"/>
    </source>
</evidence>
<feature type="region of interest" description="Disordered" evidence="1">
    <location>
        <begin position="310"/>
        <end position="330"/>
    </location>
</feature>
<evidence type="ECO:0000313" key="3">
    <source>
        <dbReference type="Proteomes" id="UP000019804"/>
    </source>
</evidence>
<gene>
    <name evidence="2" type="ORF">EURHEDRAFT_541169</name>
</gene>
<dbReference type="STRING" id="1388766.A0A017SQN1"/>
<evidence type="ECO:0000313" key="2">
    <source>
        <dbReference type="EMBL" id="EYE99287.1"/>
    </source>
</evidence>
<feature type="region of interest" description="Disordered" evidence="1">
    <location>
        <begin position="344"/>
        <end position="393"/>
    </location>
</feature>
<dbReference type="RefSeq" id="XP_040642975.1">
    <property type="nucleotide sequence ID" value="XM_040787386.1"/>
</dbReference>